<dbReference type="Gene3D" id="3.30.200.20">
    <property type="entry name" value="Phosphorylase Kinase, domain 1"/>
    <property type="match status" value="1"/>
</dbReference>
<evidence type="ECO:0000259" key="12">
    <source>
        <dbReference type="PROSITE" id="PS50011"/>
    </source>
</evidence>
<keyword evidence="4 9" id="KW-0547">Nucleotide-binding</keyword>
<dbReference type="InterPro" id="IPR008271">
    <property type="entry name" value="Ser/Thr_kinase_AS"/>
</dbReference>
<comment type="caution">
    <text evidence="14">The sequence shown here is derived from an EMBL/GenBank/DDBJ whole genome shotgun (WGS) entry which is preliminary data.</text>
</comment>
<dbReference type="CDD" id="cd14014">
    <property type="entry name" value="STKc_PknB_like"/>
    <property type="match status" value="1"/>
</dbReference>
<protein>
    <recommendedName>
        <fullName evidence="1">non-specific serine/threonine protein kinase</fullName>
        <ecNumber evidence="1">2.7.11.1</ecNumber>
    </recommendedName>
</protein>
<keyword evidence="5 14" id="KW-0418">Kinase</keyword>
<evidence type="ECO:0000256" key="10">
    <source>
        <dbReference type="SAM" id="MobiDB-lite"/>
    </source>
</evidence>
<dbReference type="PROSITE" id="PS00108">
    <property type="entry name" value="PROTEIN_KINASE_ST"/>
    <property type="match status" value="1"/>
</dbReference>
<dbReference type="EC" id="2.7.11.1" evidence="1"/>
<evidence type="ECO:0000313" key="15">
    <source>
        <dbReference type="Proteomes" id="UP000603474"/>
    </source>
</evidence>
<dbReference type="InterPro" id="IPR011009">
    <property type="entry name" value="Kinase-like_dom_sf"/>
</dbReference>
<evidence type="ECO:0000256" key="4">
    <source>
        <dbReference type="ARBA" id="ARBA00022741"/>
    </source>
</evidence>
<feature type="domain" description="Protein kinase" evidence="12">
    <location>
        <begin position="12"/>
        <end position="291"/>
    </location>
</feature>
<evidence type="ECO:0000256" key="9">
    <source>
        <dbReference type="PROSITE-ProRule" id="PRU10141"/>
    </source>
</evidence>
<keyword evidence="11" id="KW-0472">Membrane</keyword>
<feature type="region of interest" description="Disordered" evidence="10">
    <location>
        <begin position="570"/>
        <end position="603"/>
    </location>
</feature>
<dbReference type="Proteomes" id="UP000603474">
    <property type="component" value="Unassembled WGS sequence"/>
</dbReference>
<dbReference type="PROSITE" id="PS50011">
    <property type="entry name" value="PROTEIN_KINASE_DOM"/>
    <property type="match status" value="1"/>
</dbReference>
<evidence type="ECO:0000256" key="5">
    <source>
        <dbReference type="ARBA" id="ARBA00022777"/>
    </source>
</evidence>
<dbReference type="CDD" id="cd06577">
    <property type="entry name" value="PASTA_pknB"/>
    <property type="match status" value="3"/>
</dbReference>
<keyword evidence="11" id="KW-0812">Transmembrane</keyword>
<dbReference type="Pfam" id="PF03793">
    <property type="entry name" value="PASTA"/>
    <property type="match status" value="3"/>
</dbReference>
<dbReference type="SUPFAM" id="SSF56112">
    <property type="entry name" value="Protein kinase-like (PK-like)"/>
    <property type="match status" value="1"/>
</dbReference>
<dbReference type="GO" id="GO:0016301">
    <property type="term" value="F:kinase activity"/>
    <property type="evidence" value="ECO:0007669"/>
    <property type="project" value="UniProtKB-KW"/>
</dbReference>
<proteinExistence type="predicted"/>
<reference evidence="14 15" key="1">
    <citation type="submission" date="2020-08" db="EMBL/GenBank/DDBJ databases">
        <authorList>
            <person name="Liu C."/>
            <person name="Sun Q."/>
        </authorList>
    </citation>
    <scope>NUCLEOTIDE SEQUENCE [LARGE SCALE GENOMIC DNA]</scope>
    <source>
        <strain evidence="14 15">NSJ-22</strain>
    </source>
</reference>
<keyword evidence="15" id="KW-1185">Reference proteome</keyword>
<evidence type="ECO:0000256" key="7">
    <source>
        <dbReference type="ARBA" id="ARBA00047899"/>
    </source>
</evidence>
<keyword evidence="11" id="KW-1133">Transmembrane helix</keyword>
<keyword evidence="6 9" id="KW-0067">ATP-binding</keyword>
<dbReference type="NCBIfam" id="NF033483">
    <property type="entry name" value="PknB_PASTA_kin"/>
    <property type="match status" value="1"/>
</dbReference>
<feature type="transmembrane region" description="Helical" evidence="11">
    <location>
        <begin position="334"/>
        <end position="356"/>
    </location>
</feature>
<name>A0ABR7KA42_9FIRM</name>
<evidence type="ECO:0000256" key="11">
    <source>
        <dbReference type="SAM" id="Phobius"/>
    </source>
</evidence>
<feature type="compositionally biased region" description="Low complexity" evidence="10">
    <location>
        <begin position="574"/>
        <end position="585"/>
    </location>
</feature>
<sequence length="603" mass="66763">MSEKGRILADRYELKELIGQGGMADVYLAYDDILKREVAVKILRSSLTGDPIYITRFHREARAAAALCHRNIVEIYDVGEEDDLYYIVMEYVRGQTLKELINKRGALHYVEAVDIMKQVVSATALAHSMGIVHRDLKPQNILVTDSGIVKIADFGIASIQSLSQVTQTDTIMGSLHYLAPEIARGEKATPQSDIYALGVVFYELLRGDVPFNGESPVNIALKHMRDEIPSVREYNPAIPQSVENIIIKATAKNTNNRYQCADDMLDDLETCLERLDEPKLSFDQVNNDPTIIATDSQFFTKTAPLDLEETKTEIEEIEPEEEKIKEPMDKKKRIAIGVAIGAVIVCLAIVAGFFLFGGNQDGTMMDLVGKTEKEAKALLIDKGYKVSDDVDYELSDKYEKGLVIATDPEAGHTINEGDTVTFTISKGKYIVMKDYTGTSYSSAYNELTKLGYKVRKYEKSDDDYKEGVVIGQSISEGEKQDPNEKGKIITLTVSKGVSITVPSLYGQDINAAKSTLESQGFTNVKLSVLPSPTDTATINSMSINTVVKQSVAPYTQVNSKRTEIILYYYDKKPATTPQTPTQPDLPENDDDDETTTTPTTPGQ</sequence>
<comment type="catalytic activity">
    <reaction evidence="8">
        <text>L-seryl-[protein] + ATP = O-phospho-L-seryl-[protein] + ADP + H(+)</text>
        <dbReference type="Rhea" id="RHEA:17989"/>
        <dbReference type="Rhea" id="RHEA-COMP:9863"/>
        <dbReference type="Rhea" id="RHEA-COMP:11604"/>
        <dbReference type="ChEBI" id="CHEBI:15378"/>
        <dbReference type="ChEBI" id="CHEBI:29999"/>
        <dbReference type="ChEBI" id="CHEBI:30616"/>
        <dbReference type="ChEBI" id="CHEBI:83421"/>
        <dbReference type="ChEBI" id="CHEBI:456216"/>
        <dbReference type="EC" id="2.7.11.1"/>
    </reaction>
</comment>
<evidence type="ECO:0000256" key="3">
    <source>
        <dbReference type="ARBA" id="ARBA00022679"/>
    </source>
</evidence>
<dbReference type="InterPro" id="IPR005543">
    <property type="entry name" value="PASTA_dom"/>
</dbReference>
<dbReference type="Pfam" id="PF00069">
    <property type="entry name" value="Pkinase"/>
    <property type="match status" value="1"/>
</dbReference>
<evidence type="ECO:0000313" key="14">
    <source>
        <dbReference type="EMBL" id="MBC6009575.1"/>
    </source>
</evidence>
<dbReference type="PANTHER" id="PTHR43289">
    <property type="entry name" value="MITOGEN-ACTIVATED PROTEIN KINASE KINASE KINASE 20-RELATED"/>
    <property type="match status" value="1"/>
</dbReference>
<evidence type="ECO:0000259" key="13">
    <source>
        <dbReference type="PROSITE" id="PS51178"/>
    </source>
</evidence>
<feature type="domain" description="PASTA" evidence="13">
    <location>
        <begin position="496"/>
        <end position="570"/>
    </location>
</feature>
<feature type="domain" description="PASTA" evidence="13">
    <location>
        <begin position="427"/>
        <end position="495"/>
    </location>
</feature>
<comment type="catalytic activity">
    <reaction evidence="7">
        <text>L-threonyl-[protein] + ATP = O-phospho-L-threonyl-[protein] + ADP + H(+)</text>
        <dbReference type="Rhea" id="RHEA:46608"/>
        <dbReference type="Rhea" id="RHEA-COMP:11060"/>
        <dbReference type="Rhea" id="RHEA-COMP:11605"/>
        <dbReference type="ChEBI" id="CHEBI:15378"/>
        <dbReference type="ChEBI" id="CHEBI:30013"/>
        <dbReference type="ChEBI" id="CHEBI:30616"/>
        <dbReference type="ChEBI" id="CHEBI:61977"/>
        <dbReference type="ChEBI" id="CHEBI:456216"/>
        <dbReference type="EC" id="2.7.11.1"/>
    </reaction>
</comment>
<accession>A0ABR7KA42</accession>
<gene>
    <name evidence="14" type="primary">pknB</name>
    <name evidence="14" type="ORF">H8909_04815</name>
</gene>
<dbReference type="PANTHER" id="PTHR43289:SF34">
    <property type="entry name" value="SERINE_THREONINE-PROTEIN KINASE YBDM-RELATED"/>
    <property type="match status" value="1"/>
</dbReference>
<dbReference type="InterPro" id="IPR000719">
    <property type="entry name" value="Prot_kinase_dom"/>
</dbReference>
<organism evidence="14 15">
    <name type="scientific">Catenibacterium faecis</name>
    <dbReference type="NCBI Taxonomy" id="2764323"/>
    <lineage>
        <taxon>Bacteria</taxon>
        <taxon>Bacillati</taxon>
        <taxon>Bacillota</taxon>
        <taxon>Erysipelotrichia</taxon>
        <taxon>Erysipelotrichales</taxon>
        <taxon>Coprobacillaceae</taxon>
        <taxon>Catenibacterium</taxon>
    </lineage>
</organism>
<dbReference type="RefSeq" id="WP_187012047.1">
    <property type="nucleotide sequence ID" value="NZ_JACRWG010000014.1"/>
</dbReference>
<feature type="domain" description="PASTA" evidence="13">
    <location>
        <begin position="358"/>
        <end position="426"/>
    </location>
</feature>
<evidence type="ECO:0000256" key="1">
    <source>
        <dbReference type="ARBA" id="ARBA00012513"/>
    </source>
</evidence>
<evidence type="ECO:0000256" key="2">
    <source>
        <dbReference type="ARBA" id="ARBA00022527"/>
    </source>
</evidence>
<dbReference type="PROSITE" id="PS00107">
    <property type="entry name" value="PROTEIN_KINASE_ATP"/>
    <property type="match status" value="1"/>
</dbReference>
<feature type="binding site" evidence="9">
    <location>
        <position position="41"/>
    </location>
    <ligand>
        <name>ATP</name>
        <dbReference type="ChEBI" id="CHEBI:30616"/>
    </ligand>
</feature>
<evidence type="ECO:0000256" key="8">
    <source>
        <dbReference type="ARBA" id="ARBA00048679"/>
    </source>
</evidence>
<dbReference type="PROSITE" id="PS51178">
    <property type="entry name" value="PASTA"/>
    <property type="match status" value="3"/>
</dbReference>
<dbReference type="InterPro" id="IPR017441">
    <property type="entry name" value="Protein_kinase_ATP_BS"/>
</dbReference>
<evidence type="ECO:0000256" key="6">
    <source>
        <dbReference type="ARBA" id="ARBA00022840"/>
    </source>
</evidence>
<dbReference type="EMBL" id="JACRWG010000014">
    <property type="protein sequence ID" value="MBC6009575.1"/>
    <property type="molecule type" value="Genomic_DNA"/>
</dbReference>
<keyword evidence="3" id="KW-0808">Transferase</keyword>
<dbReference type="Gene3D" id="3.30.10.20">
    <property type="match status" value="3"/>
</dbReference>
<dbReference type="SMART" id="SM00740">
    <property type="entry name" value="PASTA"/>
    <property type="match status" value="3"/>
</dbReference>
<keyword evidence="2" id="KW-0723">Serine/threonine-protein kinase</keyword>
<dbReference type="Gene3D" id="1.10.510.10">
    <property type="entry name" value="Transferase(Phosphotransferase) domain 1"/>
    <property type="match status" value="1"/>
</dbReference>
<dbReference type="SMART" id="SM00220">
    <property type="entry name" value="S_TKc"/>
    <property type="match status" value="1"/>
</dbReference>